<comment type="caution">
    <text evidence="2">The sequence shown here is derived from an EMBL/GenBank/DDBJ whole genome shotgun (WGS) entry which is preliminary data.</text>
</comment>
<dbReference type="PROSITE" id="PS51500">
    <property type="entry name" value="SIN"/>
    <property type="match status" value="1"/>
</dbReference>
<dbReference type="InterPro" id="IPR010981">
    <property type="entry name" value="SinR/SinI_dimer_dom"/>
</dbReference>
<dbReference type="EMBL" id="JBHUMX010000041">
    <property type="protein sequence ID" value="MFD2629921.1"/>
    <property type="molecule type" value="Genomic_DNA"/>
</dbReference>
<proteinExistence type="predicted"/>
<sequence>MKKKAITKQIKNYDQDWITLILYAKHTGLSPNEVRNLLKQLKENNTVSQEMSR</sequence>
<evidence type="ECO:0000259" key="1">
    <source>
        <dbReference type="PROSITE" id="PS51500"/>
    </source>
</evidence>
<evidence type="ECO:0000313" key="3">
    <source>
        <dbReference type="Proteomes" id="UP001597451"/>
    </source>
</evidence>
<organism evidence="2 3">
    <name type="scientific">Oceanobacillus kapialis</name>
    <dbReference type="NCBI Taxonomy" id="481353"/>
    <lineage>
        <taxon>Bacteria</taxon>
        <taxon>Bacillati</taxon>
        <taxon>Bacillota</taxon>
        <taxon>Bacilli</taxon>
        <taxon>Bacillales</taxon>
        <taxon>Bacillaceae</taxon>
        <taxon>Oceanobacillus</taxon>
    </lineage>
</organism>
<name>A0ABW5Q343_9BACI</name>
<dbReference type="RefSeq" id="WP_379562709.1">
    <property type="nucleotide sequence ID" value="NZ_CP085256.1"/>
</dbReference>
<protein>
    <submittedName>
        <fullName evidence="2">Anti-repressor SinI family protein</fullName>
    </submittedName>
</protein>
<reference evidence="3" key="1">
    <citation type="journal article" date="2019" name="Int. J. Syst. Evol. Microbiol.">
        <title>The Global Catalogue of Microorganisms (GCM) 10K type strain sequencing project: providing services to taxonomists for standard genome sequencing and annotation.</title>
        <authorList>
            <consortium name="The Broad Institute Genomics Platform"/>
            <consortium name="The Broad Institute Genome Sequencing Center for Infectious Disease"/>
            <person name="Wu L."/>
            <person name="Ma J."/>
        </authorList>
    </citation>
    <scope>NUCLEOTIDE SEQUENCE [LARGE SCALE GENOMIC DNA]</scope>
    <source>
        <strain evidence="3">TISTR 1858</strain>
    </source>
</reference>
<gene>
    <name evidence="2" type="ORF">ACFSUN_14120</name>
</gene>
<evidence type="ECO:0000313" key="2">
    <source>
        <dbReference type="EMBL" id="MFD2629921.1"/>
    </source>
</evidence>
<accession>A0ABW5Q343</accession>
<dbReference type="Proteomes" id="UP001597451">
    <property type="component" value="Unassembled WGS sequence"/>
</dbReference>
<keyword evidence="3" id="KW-1185">Reference proteome</keyword>
<feature type="domain" description="Sin" evidence="1">
    <location>
        <begin position="4"/>
        <end position="42"/>
    </location>
</feature>
<dbReference type="SUPFAM" id="SSF47406">
    <property type="entry name" value="SinR repressor dimerisation domain-like"/>
    <property type="match status" value="1"/>
</dbReference>
<dbReference type="InterPro" id="IPR036281">
    <property type="entry name" value="SinR/SinI_dimer_dom_sf"/>
</dbReference>